<feature type="transmembrane region" description="Helical" evidence="2">
    <location>
        <begin position="105"/>
        <end position="126"/>
    </location>
</feature>
<comment type="caution">
    <text evidence="4">The sequence shown here is derived from an EMBL/GenBank/DDBJ whole genome shotgun (WGS) entry which is preliminary data.</text>
</comment>
<keyword evidence="2" id="KW-0472">Membrane</keyword>
<proteinExistence type="predicted"/>
<feature type="compositionally biased region" description="Basic and acidic residues" evidence="1">
    <location>
        <begin position="1"/>
        <end position="16"/>
    </location>
</feature>
<dbReference type="RefSeq" id="WP_231061692.1">
    <property type="nucleotide sequence ID" value="NZ_JAJNOR010000001.1"/>
</dbReference>
<gene>
    <name evidence="4" type="ORF">LQE92_03980</name>
</gene>
<keyword evidence="2" id="KW-0812">Transmembrane</keyword>
<feature type="domain" description="DUF4367" evidence="3">
    <location>
        <begin position="167"/>
        <end position="270"/>
    </location>
</feature>
<dbReference type="AlphaFoldDB" id="A0AAP2RGY4"/>
<evidence type="ECO:0000313" key="4">
    <source>
        <dbReference type="EMBL" id="MCD2491782.1"/>
    </source>
</evidence>
<evidence type="ECO:0000256" key="2">
    <source>
        <dbReference type="SAM" id="Phobius"/>
    </source>
</evidence>
<reference evidence="4 5" key="1">
    <citation type="submission" date="2021-11" db="EMBL/GenBank/DDBJ databases">
        <title>Lacrimispora sp. nov. NSJ-141 isolated from human feces.</title>
        <authorList>
            <person name="Abdugheni R."/>
        </authorList>
    </citation>
    <scope>NUCLEOTIDE SEQUENCE [LARGE SCALE GENOMIC DNA]</scope>
    <source>
        <strain evidence="4 5">NSJ-141</strain>
    </source>
</reference>
<dbReference type="Pfam" id="PF14285">
    <property type="entry name" value="DUF4367"/>
    <property type="match status" value="1"/>
</dbReference>
<feature type="region of interest" description="Disordered" evidence="1">
    <location>
        <begin position="1"/>
        <end position="39"/>
    </location>
</feature>
<dbReference type="Proteomes" id="UP001299265">
    <property type="component" value="Unassembled WGS sequence"/>
</dbReference>
<evidence type="ECO:0000256" key="1">
    <source>
        <dbReference type="SAM" id="MobiDB-lite"/>
    </source>
</evidence>
<name>A0AAP2RGY4_9FIRM</name>
<evidence type="ECO:0000259" key="3">
    <source>
        <dbReference type="Pfam" id="PF14285"/>
    </source>
</evidence>
<keyword evidence="5" id="KW-1185">Reference proteome</keyword>
<evidence type="ECO:0000313" key="5">
    <source>
        <dbReference type="Proteomes" id="UP001299265"/>
    </source>
</evidence>
<protein>
    <submittedName>
        <fullName evidence="4">DUF4367 domain-containing protein</fullName>
    </submittedName>
</protein>
<accession>A0AAP2RGY4</accession>
<dbReference type="InterPro" id="IPR025377">
    <property type="entry name" value="DUF4367"/>
</dbReference>
<organism evidence="4 5">
    <name type="scientific">Lientehia hominis</name>
    <dbReference type="NCBI Taxonomy" id="2897778"/>
    <lineage>
        <taxon>Bacteria</taxon>
        <taxon>Bacillati</taxon>
        <taxon>Bacillota</taxon>
        <taxon>Clostridia</taxon>
        <taxon>Lachnospirales</taxon>
        <taxon>Lachnospiraceae</taxon>
        <taxon>Lientehia</taxon>
    </lineage>
</organism>
<sequence length="273" mass="31594">MRKPERGLIKKPDESSARNSGNEIEGRRGGDSGQDDLETELENLIKAAVKEEDEERWEAIQKELEDEGPFEYSAEEEKEMEARIAHIRKRRKKAARKEKKKKSHVLRVIAASAAVLVLVVVVQSAIVKSVDASIETVVDVVVKWFEDHVEVKNEVSEYWIVNYNVKEPGFIPEDYELIKEDDTPISRIWEYASKDDKKIIVSYTLILEGTKEGYNSEIFDKEEIMIRNKEVELWKSDEYGNILHWNSDVISYKIEADLSVEEMKKIAESILFE</sequence>
<dbReference type="EMBL" id="JAJNOR010000001">
    <property type="protein sequence ID" value="MCD2491782.1"/>
    <property type="molecule type" value="Genomic_DNA"/>
</dbReference>
<keyword evidence="2" id="KW-1133">Transmembrane helix</keyword>